<dbReference type="AlphaFoldDB" id="A0A5E7CRS6"/>
<reference evidence="1 2" key="1">
    <citation type="submission" date="2019-09" db="EMBL/GenBank/DDBJ databases">
        <authorList>
            <person name="Chandra G."/>
            <person name="Truman W A."/>
        </authorList>
    </citation>
    <scope>NUCLEOTIDE SEQUENCE [LARGE SCALE GENOMIC DNA]</scope>
    <source>
        <strain evidence="1">PS718</strain>
    </source>
</reference>
<evidence type="ECO:0000313" key="1">
    <source>
        <dbReference type="EMBL" id="VVN98081.1"/>
    </source>
</evidence>
<dbReference type="EMBL" id="CABVHX010000008">
    <property type="protein sequence ID" value="VVN98081.1"/>
    <property type="molecule type" value="Genomic_DNA"/>
</dbReference>
<accession>A0A5E7CRS6</accession>
<gene>
    <name evidence="1" type="ORF">PS718_02435</name>
</gene>
<protein>
    <submittedName>
        <fullName evidence="1">Uncharacterized protein</fullName>
    </submittedName>
</protein>
<sequence length="72" mass="8208">MSANTRVADYAIHPQFTDRWSPRAFTGEAIPKETLLSFFEARAGRLRLTTRSRGAFFMRAATRRTGNVIWAC</sequence>
<dbReference type="Proteomes" id="UP000325375">
    <property type="component" value="Unassembled WGS sequence"/>
</dbReference>
<evidence type="ECO:0000313" key="2">
    <source>
        <dbReference type="Proteomes" id="UP000325375"/>
    </source>
</evidence>
<organism evidence="1 2">
    <name type="scientific">Pseudomonas fluorescens</name>
    <dbReference type="NCBI Taxonomy" id="294"/>
    <lineage>
        <taxon>Bacteria</taxon>
        <taxon>Pseudomonadati</taxon>
        <taxon>Pseudomonadota</taxon>
        <taxon>Gammaproteobacteria</taxon>
        <taxon>Pseudomonadales</taxon>
        <taxon>Pseudomonadaceae</taxon>
        <taxon>Pseudomonas</taxon>
    </lineage>
</organism>
<proteinExistence type="predicted"/>
<name>A0A5E7CRS6_PSEFL</name>